<dbReference type="GO" id="GO:1900073">
    <property type="term" value="P:regulation of neuromuscular synaptic transmission"/>
    <property type="evidence" value="ECO:0007669"/>
    <property type="project" value="TreeGrafter"/>
</dbReference>
<dbReference type="Proteomes" id="UP000230423">
    <property type="component" value="Unassembled WGS sequence"/>
</dbReference>
<accession>A0A2G9UAG9</accession>
<dbReference type="InterPro" id="IPR001623">
    <property type="entry name" value="DnaJ_domain"/>
</dbReference>
<dbReference type="EMBL" id="KZ347745">
    <property type="protein sequence ID" value="PIO67203.1"/>
    <property type="molecule type" value="Genomic_DNA"/>
</dbReference>
<evidence type="ECO:0000313" key="9">
    <source>
        <dbReference type="Proteomes" id="UP000230423"/>
    </source>
</evidence>
<dbReference type="Gene3D" id="1.10.287.110">
    <property type="entry name" value="DnaJ domain"/>
    <property type="match status" value="1"/>
</dbReference>
<evidence type="ECO:0000256" key="6">
    <source>
        <dbReference type="SAM" id="MobiDB-lite"/>
    </source>
</evidence>
<organism evidence="8 9">
    <name type="scientific">Teladorsagia circumcincta</name>
    <name type="common">Brown stomach worm</name>
    <name type="synonym">Ostertagia circumcincta</name>
    <dbReference type="NCBI Taxonomy" id="45464"/>
    <lineage>
        <taxon>Eukaryota</taxon>
        <taxon>Metazoa</taxon>
        <taxon>Ecdysozoa</taxon>
        <taxon>Nematoda</taxon>
        <taxon>Chromadorea</taxon>
        <taxon>Rhabditida</taxon>
        <taxon>Rhabditina</taxon>
        <taxon>Rhabditomorpha</taxon>
        <taxon>Strongyloidea</taxon>
        <taxon>Trichostrongylidae</taxon>
        <taxon>Teladorsagia</taxon>
    </lineage>
</organism>
<dbReference type="Pfam" id="PF00226">
    <property type="entry name" value="DnaJ"/>
    <property type="match status" value="1"/>
</dbReference>
<evidence type="ECO:0000256" key="1">
    <source>
        <dbReference type="ARBA" id="ARBA00004635"/>
    </source>
</evidence>
<dbReference type="AlphaFoldDB" id="A0A2G9UAG9"/>
<dbReference type="CDD" id="cd06257">
    <property type="entry name" value="DnaJ"/>
    <property type="match status" value="1"/>
</dbReference>
<dbReference type="GO" id="GO:0005737">
    <property type="term" value="C:cytoplasm"/>
    <property type="evidence" value="ECO:0007669"/>
    <property type="project" value="UniProtKB-ARBA"/>
</dbReference>
<dbReference type="PANTHER" id="PTHR44027:SF7">
    <property type="entry name" value="DNAJ HOMOLOG SUBFAMILY C MEMBER 5 HOMOLOG"/>
    <property type="match status" value="1"/>
</dbReference>
<evidence type="ECO:0000313" key="8">
    <source>
        <dbReference type="EMBL" id="PIO67203.1"/>
    </source>
</evidence>
<dbReference type="InterPro" id="IPR018253">
    <property type="entry name" value="DnaJ_domain_CS"/>
</dbReference>
<sequence>MEGLVDLISIRHRIDLQMASCLLLTLASIEGSRRAKGTHLYQVLGVDKKATPEDIKRAYRKLALKYHPDKNLDGDPEKTEIFKEINYAHAVLSNPKKRQVYDEMGDAGLKLLEQFGEDETVLHWLLKPWFKDFDPADMEDSDEGERGPTTTSPKSGDDVITSQPTGDSRKPKTPSPRGPNGEEPSRWRKYKV</sequence>
<dbReference type="InterPro" id="IPR051434">
    <property type="entry name" value="DnaJ_C_subfamily_member5"/>
</dbReference>
<dbReference type="SUPFAM" id="SSF46565">
    <property type="entry name" value="Chaperone J-domain"/>
    <property type="match status" value="1"/>
</dbReference>
<dbReference type="SMART" id="SM00271">
    <property type="entry name" value="DnaJ"/>
    <property type="match status" value="1"/>
</dbReference>
<keyword evidence="3" id="KW-0564">Palmitate</keyword>
<keyword evidence="9" id="KW-1185">Reference proteome</keyword>
<evidence type="ECO:0000256" key="3">
    <source>
        <dbReference type="ARBA" id="ARBA00023139"/>
    </source>
</evidence>
<dbReference type="PROSITE" id="PS50076">
    <property type="entry name" value="DNAJ_2"/>
    <property type="match status" value="1"/>
</dbReference>
<keyword evidence="4" id="KW-0143">Chaperone</keyword>
<dbReference type="PROSITE" id="PS00636">
    <property type="entry name" value="DNAJ_1"/>
    <property type="match status" value="1"/>
</dbReference>
<dbReference type="PRINTS" id="PR00625">
    <property type="entry name" value="JDOMAIN"/>
</dbReference>
<dbReference type="InterPro" id="IPR036869">
    <property type="entry name" value="J_dom_sf"/>
</dbReference>
<dbReference type="OrthoDB" id="445556at2759"/>
<dbReference type="GO" id="GO:0061177">
    <property type="term" value="C:type Is terminal bouton"/>
    <property type="evidence" value="ECO:0007669"/>
    <property type="project" value="TreeGrafter"/>
</dbReference>
<name>A0A2G9UAG9_TELCI</name>
<feature type="domain" description="J" evidence="7">
    <location>
        <begin position="39"/>
        <end position="105"/>
    </location>
</feature>
<dbReference type="GO" id="GO:0016020">
    <property type="term" value="C:membrane"/>
    <property type="evidence" value="ECO:0007669"/>
    <property type="project" value="UniProtKB-SubCell"/>
</dbReference>
<feature type="compositionally biased region" description="Polar residues" evidence="6">
    <location>
        <begin position="148"/>
        <end position="166"/>
    </location>
</feature>
<evidence type="ECO:0000256" key="2">
    <source>
        <dbReference type="ARBA" id="ARBA00023136"/>
    </source>
</evidence>
<reference evidence="8 9" key="1">
    <citation type="submission" date="2015-09" db="EMBL/GenBank/DDBJ databases">
        <title>Draft genome of the parasitic nematode Teladorsagia circumcincta isolate WARC Sus (inbred).</title>
        <authorList>
            <person name="Mitreva M."/>
        </authorList>
    </citation>
    <scope>NUCLEOTIDE SEQUENCE [LARGE SCALE GENOMIC DNA]</scope>
    <source>
        <strain evidence="8 9">S</strain>
    </source>
</reference>
<evidence type="ECO:0000256" key="5">
    <source>
        <dbReference type="ARBA" id="ARBA00023288"/>
    </source>
</evidence>
<comment type="subcellular location">
    <subcellularLocation>
        <location evidence="1">Membrane</location>
        <topology evidence="1">Lipid-anchor</topology>
    </subcellularLocation>
</comment>
<evidence type="ECO:0000256" key="4">
    <source>
        <dbReference type="ARBA" id="ARBA00023186"/>
    </source>
</evidence>
<keyword evidence="2" id="KW-0472">Membrane</keyword>
<protein>
    <submittedName>
        <fullName evidence="8">DnaJ domain protein</fullName>
    </submittedName>
</protein>
<keyword evidence="5" id="KW-0449">Lipoprotein</keyword>
<dbReference type="PANTHER" id="PTHR44027">
    <property type="entry name" value="DNAJ HOMOLOG SUBFAMILY C MEMBER 5 HOMOLOG"/>
    <property type="match status" value="1"/>
</dbReference>
<feature type="region of interest" description="Disordered" evidence="6">
    <location>
        <begin position="136"/>
        <end position="192"/>
    </location>
</feature>
<gene>
    <name evidence="8" type="ORF">TELCIR_11058</name>
</gene>
<evidence type="ECO:0000259" key="7">
    <source>
        <dbReference type="PROSITE" id="PS50076"/>
    </source>
</evidence>
<proteinExistence type="predicted"/>